<feature type="transmembrane region" description="Helical" evidence="12">
    <location>
        <begin position="353"/>
        <end position="376"/>
    </location>
</feature>
<evidence type="ECO:0000256" key="11">
    <source>
        <dbReference type="ARBA" id="ARBA00023136"/>
    </source>
</evidence>
<feature type="transmembrane region" description="Helical" evidence="12">
    <location>
        <begin position="316"/>
        <end position="341"/>
    </location>
</feature>
<dbReference type="EC" id="1.10.3.-" evidence="13"/>
<keyword evidence="5 12" id="KW-0349">Heme</keyword>
<evidence type="ECO:0000256" key="2">
    <source>
        <dbReference type="ARBA" id="ARBA00009819"/>
    </source>
</evidence>
<keyword evidence="13" id="KW-0560">Oxidoreductase</keyword>
<keyword evidence="8 12" id="KW-0249">Electron transport</keyword>
<evidence type="ECO:0000256" key="3">
    <source>
        <dbReference type="ARBA" id="ARBA00022448"/>
    </source>
</evidence>
<dbReference type="Pfam" id="PF01654">
    <property type="entry name" value="Cyt_bd_oxida_I"/>
    <property type="match status" value="1"/>
</dbReference>
<evidence type="ECO:0000256" key="6">
    <source>
        <dbReference type="ARBA" id="ARBA00022692"/>
    </source>
</evidence>
<keyword evidence="6 12" id="KW-0812">Transmembrane</keyword>
<reference evidence="13 14" key="1">
    <citation type="submission" date="2021-03" db="EMBL/GenBank/DDBJ databases">
        <title>Genomic Encyclopedia of Type Strains, Phase IV (KMG-IV): sequencing the most valuable type-strain genomes for metagenomic binning, comparative biology and taxonomic classification.</title>
        <authorList>
            <person name="Goeker M."/>
        </authorList>
    </citation>
    <scope>NUCLEOTIDE SEQUENCE [LARGE SCALE GENOMIC DNA]</scope>
    <source>
        <strain evidence="13 14">DSM 101953</strain>
    </source>
</reference>
<evidence type="ECO:0000256" key="4">
    <source>
        <dbReference type="ARBA" id="ARBA00022475"/>
    </source>
</evidence>
<keyword evidence="7 12" id="KW-0479">Metal-binding</keyword>
<dbReference type="PANTHER" id="PTHR30365">
    <property type="entry name" value="CYTOCHROME D UBIQUINOL OXIDASE"/>
    <property type="match status" value="1"/>
</dbReference>
<keyword evidence="3 12" id="KW-0813">Transport</keyword>
<dbReference type="Proteomes" id="UP000773462">
    <property type="component" value="Unassembled WGS sequence"/>
</dbReference>
<keyword evidence="9 12" id="KW-1133">Transmembrane helix</keyword>
<dbReference type="RefSeq" id="WP_209878019.1">
    <property type="nucleotide sequence ID" value="NZ_JAGGLV010000023.1"/>
</dbReference>
<keyword evidence="4 12" id="KW-1003">Cell membrane</keyword>
<feature type="transmembrane region" description="Helical" evidence="12">
    <location>
        <begin position="403"/>
        <end position="423"/>
    </location>
</feature>
<name>A0ABS4P0B1_9BACL</name>
<feature type="transmembrane region" description="Helical" evidence="12">
    <location>
        <begin position="219"/>
        <end position="236"/>
    </location>
</feature>
<organism evidence="13 14">
    <name type="scientific">Paenibacillus silagei</name>
    <dbReference type="NCBI Taxonomy" id="1670801"/>
    <lineage>
        <taxon>Bacteria</taxon>
        <taxon>Bacillati</taxon>
        <taxon>Bacillota</taxon>
        <taxon>Bacilli</taxon>
        <taxon>Bacillales</taxon>
        <taxon>Paenibacillaceae</taxon>
        <taxon>Paenibacillus</taxon>
    </lineage>
</organism>
<dbReference type="InterPro" id="IPR002585">
    <property type="entry name" value="Cyt-d_ubiquinol_oxidase_su_1"/>
</dbReference>
<proteinExistence type="inferred from homology"/>
<evidence type="ECO:0000256" key="10">
    <source>
        <dbReference type="ARBA" id="ARBA00023004"/>
    </source>
</evidence>
<feature type="transmembrane region" description="Helical" evidence="12">
    <location>
        <begin position="60"/>
        <end position="81"/>
    </location>
</feature>
<evidence type="ECO:0000313" key="14">
    <source>
        <dbReference type="Proteomes" id="UP000773462"/>
    </source>
</evidence>
<dbReference type="GO" id="GO:0016491">
    <property type="term" value="F:oxidoreductase activity"/>
    <property type="evidence" value="ECO:0007669"/>
    <property type="project" value="UniProtKB-KW"/>
</dbReference>
<evidence type="ECO:0000256" key="5">
    <source>
        <dbReference type="ARBA" id="ARBA00022617"/>
    </source>
</evidence>
<evidence type="ECO:0000256" key="9">
    <source>
        <dbReference type="ARBA" id="ARBA00022989"/>
    </source>
</evidence>
<evidence type="ECO:0000313" key="13">
    <source>
        <dbReference type="EMBL" id="MBP2115120.1"/>
    </source>
</evidence>
<evidence type="ECO:0000256" key="8">
    <source>
        <dbReference type="ARBA" id="ARBA00022982"/>
    </source>
</evidence>
<feature type="transmembrane region" description="Helical" evidence="12">
    <location>
        <begin position="93"/>
        <end position="116"/>
    </location>
</feature>
<gene>
    <name evidence="13" type="ORF">J2Z70_005305</name>
</gene>
<evidence type="ECO:0000256" key="12">
    <source>
        <dbReference type="PIRNR" id="PIRNR006446"/>
    </source>
</evidence>
<dbReference type="PIRSF" id="PIRSF006446">
    <property type="entry name" value="Cyt_quinol_oxidase_1"/>
    <property type="match status" value="1"/>
</dbReference>
<protein>
    <submittedName>
        <fullName evidence="13">Cytochrome d ubiquinol oxidase subunit I</fullName>
        <ecNumber evidence="13">1.10.3.-</ecNumber>
    </submittedName>
</protein>
<keyword evidence="14" id="KW-1185">Reference proteome</keyword>
<dbReference type="PANTHER" id="PTHR30365:SF14">
    <property type="entry name" value="CYTOCHROME BD MENAQUINOL OXIDASE SUBUNIT I-RELATED"/>
    <property type="match status" value="1"/>
</dbReference>
<evidence type="ECO:0000256" key="7">
    <source>
        <dbReference type="ARBA" id="ARBA00022723"/>
    </source>
</evidence>
<keyword evidence="11 12" id="KW-0472">Membrane</keyword>
<comment type="caution">
    <text evidence="13">The sequence shown here is derived from an EMBL/GenBank/DDBJ whole genome shotgun (WGS) entry which is preliminary data.</text>
</comment>
<evidence type="ECO:0000256" key="1">
    <source>
        <dbReference type="ARBA" id="ARBA00004651"/>
    </source>
</evidence>
<feature type="transmembrane region" description="Helical" evidence="12">
    <location>
        <begin position="128"/>
        <end position="152"/>
    </location>
</feature>
<dbReference type="EMBL" id="JAGGLV010000023">
    <property type="protein sequence ID" value="MBP2115120.1"/>
    <property type="molecule type" value="Genomic_DNA"/>
</dbReference>
<feature type="transmembrane region" description="Helical" evidence="12">
    <location>
        <begin position="183"/>
        <end position="207"/>
    </location>
</feature>
<comment type="similarity">
    <text evidence="2 12">Belongs to the cytochrome ubiquinol oxidase subunit 1 family.</text>
</comment>
<feature type="transmembrane region" description="Helical" evidence="12">
    <location>
        <begin position="17"/>
        <end position="39"/>
    </location>
</feature>
<keyword evidence="10 12" id="KW-0408">Iron</keyword>
<sequence length="455" mass="50486">MGIDTVLWSRLVTGLTLGFHVIFATIGVGVPLMIAIAEFMGIRKKDPHYTLMAKRWARGFVISVAVGVVTGTAISLQLALIWPNFMKLAGNVIALPLFMEVFAFFFEAIFLGIYLYTWDRFKKPYIHWLLTIPIVAGAGMSAVFITTVNGFMNQPEGFAMAGGQFTAVNPVEAMLNTATFSKVFHVLSSAYLTGAALLAGIAAFALLRKGVSEYHKKALKLMMAVVMVFGLLNALAGDTSAKFLAEHQPEKLAAAEWHFETESGADLILMGWLNAEHEVLGALHIPKFLSFLAFGDFNAEVTGLNEFPADEQPPLLVHYLFDLMVGVGFALLGISFLYFLFVFWKKRNEHNKWLLRAIALGAPLAFLGVELGWFYAEIGRQPWILRGYMRVEEGATTSPSVRILFFVFLLLYILLGTVCVLVLRRMFKDNPAETEMEKWNQHPGGKSTVKGEHAK</sequence>
<accession>A0ABS4P0B1</accession>
<comment type="subcellular location">
    <subcellularLocation>
        <location evidence="1">Cell membrane</location>
        <topology evidence="1">Multi-pass membrane protein</topology>
    </subcellularLocation>
</comment>